<dbReference type="EC" id="2.1.1.-" evidence="6"/>
<comment type="subcellular location">
    <subcellularLocation>
        <location evidence="6">Cytoplasm</location>
    </subcellularLocation>
</comment>
<organism evidence="7 8">
    <name type="scientific">Candidatus Filomicrobium marinum</name>
    <dbReference type="NCBI Taxonomy" id="1608628"/>
    <lineage>
        <taxon>Bacteria</taxon>
        <taxon>Pseudomonadati</taxon>
        <taxon>Pseudomonadota</taxon>
        <taxon>Alphaproteobacteria</taxon>
        <taxon>Hyphomicrobiales</taxon>
        <taxon>Hyphomicrobiaceae</taxon>
        <taxon>Filomicrobium</taxon>
    </lineage>
</organism>
<dbReference type="Proteomes" id="UP000033187">
    <property type="component" value="Chromosome 1"/>
</dbReference>
<dbReference type="InterPro" id="IPR050078">
    <property type="entry name" value="Ribosomal_L11_MeTrfase_PrmA"/>
</dbReference>
<comment type="similarity">
    <text evidence="1 6">Belongs to the methyltransferase superfamily. PrmA family.</text>
</comment>
<keyword evidence="8" id="KW-1185">Reference proteome</keyword>
<dbReference type="GO" id="GO:0005737">
    <property type="term" value="C:cytoplasm"/>
    <property type="evidence" value="ECO:0007669"/>
    <property type="project" value="UniProtKB-SubCell"/>
</dbReference>
<name>A0A0D6JKU4_9HYPH</name>
<protein>
    <recommendedName>
        <fullName evidence="6">Ribosomal protein L11 methyltransferase</fullName>
        <shortName evidence="6">L11 Mtase</shortName>
        <ecNumber evidence="6">2.1.1.-</ecNumber>
    </recommendedName>
</protein>
<keyword evidence="4 6" id="KW-0808">Transferase</keyword>
<dbReference type="RefSeq" id="WP_082101211.1">
    <property type="nucleotide sequence ID" value="NZ_LN829118.1"/>
</dbReference>
<evidence type="ECO:0000313" key="8">
    <source>
        <dbReference type="Proteomes" id="UP000033187"/>
    </source>
</evidence>
<evidence type="ECO:0000313" key="7">
    <source>
        <dbReference type="EMBL" id="CPR22561.1"/>
    </source>
</evidence>
<dbReference type="KEGG" id="fil:BN1229_v1_4007"/>
<feature type="binding site" evidence="6">
    <location>
        <position position="197"/>
    </location>
    <ligand>
        <name>S-adenosyl-L-methionine</name>
        <dbReference type="ChEBI" id="CHEBI:59789"/>
    </ligand>
</feature>
<feature type="binding site" evidence="6">
    <location>
        <position position="174"/>
    </location>
    <ligand>
        <name>S-adenosyl-L-methionine</name>
        <dbReference type="ChEBI" id="CHEBI:59789"/>
    </ligand>
</feature>
<accession>A0A0D6JKU4</accession>
<evidence type="ECO:0000256" key="3">
    <source>
        <dbReference type="ARBA" id="ARBA00022603"/>
    </source>
</evidence>
<dbReference type="PANTHER" id="PTHR43648">
    <property type="entry name" value="ELECTRON TRANSFER FLAVOPROTEIN BETA SUBUNIT LYSINE METHYLTRANSFERASE"/>
    <property type="match status" value="1"/>
</dbReference>
<dbReference type="KEGG" id="fiy:BN1229_v1_3994"/>
<evidence type="ECO:0000256" key="5">
    <source>
        <dbReference type="ARBA" id="ARBA00022691"/>
    </source>
</evidence>
<keyword evidence="7" id="KW-0689">Ribosomal protein</keyword>
<dbReference type="OrthoDB" id="9785995at2"/>
<evidence type="ECO:0000256" key="1">
    <source>
        <dbReference type="ARBA" id="ARBA00009741"/>
    </source>
</evidence>
<dbReference type="SUPFAM" id="SSF53335">
    <property type="entry name" value="S-adenosyl-L-methionine-dependent methyltransferases"/>
    <property type="match status" value="1"/>
</dbReference>
<proteinExistence type="inferred from homology"/>
<dbReference type="CDD" id="cd02440">
    <property type="entry name" value="AdoMet_MTases"/>
    <property type="match status" value="1"/>
</dbReference>
<comment type="function">
    <text evidence="6">Methylates ribosomal protein L11.</text>
</comment>
<keyword evidence="2 6" id="KW-0963">Cytoplasm</keyword>
<dbReference type="InterPro" id="IPR004498">
    <property type="entry name" value="Ribosomal_PrmA_MeTrfase"/>
</dbReference>
<dbReference type="GO" id="GO:0032259">
    <property type="term" value="P:methylation"/>
    <property type="evidence" value="ECO:0007669"/>
    <property type="project" value="UniProtKB-KW"/>
</dbReference>
<dbReference type="EMBL" id="LN829119">
    <property type="protein sequence ID" value="CPR22561.1"/>
    <property type="molecule type" value="Genomic_DNA"/>
</dbReference>
<evidence type="ECO:0000256" key="2">
    <source>
        <dbReference type="ARBA" id="ARBA00022490"/>
    </source>
</evidence>
<gene>
    <name evidence="6 7" type="primary">prmA</name>
    <name evidence="7" type="ORF">YBN1229_v1_3994</name>
</gene>
<dbReference type="AlphaFoldDB" id="A0A0D6JKU4"/>
<keyword evidence="3 6" id="KW-0489">Methyltransferase</keyword>
<evidence type="ECO:0000256" key="4">
    <source>
        <dbReference type="ARBA" id="ARBA00022679"/>
    </source>
</evidence>
<dbReference type="GO" id="GO:0005840">
    <property type="term" value="C:ribosome"/>
    <property type="evidence" value="ECO:0007669"/>
    <property type="project" value="UniProtKB-KW"/>
</dbReference>
<keyword evidence="5 6" id="KW-0949">S-adenosyl-L-methionine</keyword>
<dbReference type="Gene3D" id="3.40.50.150">
    <property type="entry name" value="Vaccinia Virus protein VP39"/>
    <property type="match status" value="1"/>
</dbReference>
<keyword evidence="7" id="KW-0687">Ribonucleoprotein</keyword>
<dbReference type="GO" id="GO:0016279">
    <property type="term" value="F:protein-lysine N-methyltransferase activity"/>
    <property type="evidence" value="ECO:0007669"/>
    <property type="project" value="RHEA"/>
</dbReference>
<dbReference type="HAMAP" id="MF_00735">
    <property type="entry name" value="Methyltr_PrmA"/>
    <property type="match status" value="1"/>
</dbReference>
<dbReference type="InterPro" id="IPR029063">
    <property type="entry name" value="SAM-dependent_MTases_sf"/>
</dbReference>
<feature type="binding site" evidence="6">
    <location>
        <position position="151"/>
    </location>
    <ligand>
        <name>S-adenosyl-L-methionine</name>
        <dbReference type="ChEBI" id="CHEBI:59789"/>
    </ligand>
</feature>
<sequence>MYANAPTDTDTSNDLTQHRATTLSAIISDRDLAYRLASVLENLIEPQPTALSLFEEAGKGWRIEAYYDSQSDAEAAAAGVEPALGAPAPQFTLAPVPEANWVALSQAALPPVTAGRFTVHGSHDTHRVGRGPGAILIDAGEAFGTAHHATTYGCLLAIDRLTRRRRYANVLDLGCGSGVLSIAVARALPATKILASDLDAQSVHVAAANIAANRAHDRISTIVASGLEHPRLRAPQNFDLLIANILAAPLIMLSGSIARATKPGGHLILSGLLTHQAPEVIAAYRARGFYLEQHSRIAGWSTLVMRRINDRPISPHH</sequence>
<comment type="catalytic activity">
    <reaction evidence="6">
        <text>L-lysyl-[protein] + 3 S-adenosyl-L-methionine = N(6),N(6),N(6)-trimethyl-L-lysyl-[protein] + 3 S-adenosyl-L-homocysteine + 3 H(+)</text>
        <dbReference type="Rhea" id="RHEA:54192"/>
        <dbReference type="Rhea" id="RHEA-COMP:9752"/>
        <dbReference type="Rhea" id="RHEA-COMP:13826"/>
        <dbReference type="ChEBI" id="CHEBI:15378"/>
        <dbReference type="ChEBI" id="CHEBI:29969"/>
        <dbReference type="ChEBI" id="CHEBI:57856"/>
        <dbReference type="ChEBI" id="CHEBI:59789"/>
        <dbReference type="ChEBI" id="CHEBI:61961"/>
    </reaction>
</comment>
<feature type="binding site" evidence="6">
    <location>
        <position position="244"/>
    </location>
    <ligand>
        <name>S-adenosyl-L-methionine</name>
        <dbReference type="ChEBI" id="CHEBI:59789"/>
    </ligand>
</feature>
<evidence type="ECO:0000256" key="6">
    <source>
        <dbReference type="HAMAP-Rule" id="MF_00735"/>
    </source>
</evidence>
<dbReference type="Pfam" id="PF06325">
    <property type="entry name" value="PrmA"/>
    <property type="match status" value="1"/>
</dbReference>
<reference evidence="8" key="1">
    <citation type="submission" date="2015-02" db="EMBL/GenBank/DDBJ databases">
        <authorList>
            <person name="Chooi Y.-H."/>
        </authorList>
    </citation>
    <scope>NUCLEOTIDE SEQUENCE [LARGE SCALE GENOMIC DNA]</scope>
    <source>
        <strain evidence="8">strain Y</strain>
    </source>
</reference>
<dbReference type="PANTHER" id="PTHR43648:SF1">
    <property type="entry name" value="ELECTRON TRANSFER FLAVOPROTEIN BETA SUBUNIT LYSINE METHYLTRANSFERASE"/>
    <property type="match status" value="1"/>
</dbReference>